<proteinExistence type="predicted"/>
<dbReference type="RefSeq" id="WP_196989247.1">
    <property type="nucleotide sequence ID" value="NZ_JADWYR010000001.1"/>
</dbReference>
<comment type="caution">
    <text evidence="3">The sequence shown here is derived from an EMBL/GenBank/DDBJ whole genome shotgun (WGS) entry which is preliminary data.</text>
</comment>
<evidence type="ECO:0000256" key="1">
    <source>
        <dbReference type="SAM" id="Coils"/>
    </source>
</evidence>
<feature type="signal peptide" evidence="2">
    <location>
        <begin position="1"/>
        <end position="25"/>
    </location>
</feature>
<organism evidence="3 4">
    <name type="scientific">Panacibacter microcysteis</name>
    <dbReference type="NCBI Taxonomy" id="2793269"/>
    <lineage>
        <taxon>Bacteria</taxon>
        <taxon>Pseudomonadati</taxon>
        <taxon>Bacteroidota</taxon>
        <taxon>Chitinophagia</taxon>
        <taxon>Chitinophagales</taxon>
        <taxon>Chitinophagaceae</taxon>
        <taxon>Panacibacter</taxon>
    </lineage>
</organism>
<dbReference type="AlphaFoldDB" id="A0A931E4V1"/>
<dbReference type="EMBL" id="JADWYR010000001">
    <property type="protein sequence ID" value="MBG9375184.1"/>
    <property type="molecule type" value="Genomic_DNA"/>
</dbReference>
<keyword evidence="1" id="KW-0175">Coiled coil</keyword>
<feature type="chain" id="PRO_5037756829" evidence="2">
    <location>
        <begin position="26"/>
        <end position="268"/>
    </location>
</feature>
<keyword evidence="2" id="KW-0732">Signal</keyword>
<dbReference type="Proteomes" id="UP000628448">
    <property type="component" value="Unassembled WGS sequence"/>
</dbReference>
<evidence type="ECO:0000313" key="4">
    <source>
        <dbReference type="Proteomes" id="UP000628448"/>
    </source>
</evidence>
<reference evidence="3" key="1">
    <citation type="submission" date="2020-11" db="EMBL/GenBank/DDBJ databases">
        <title>Bacterial whole genome sequence for Panacibacter sp. DH6.</title>
        <authorList>
            <person name="Le V."/>
            <person name="Ko S."/>
            <person name="Ahn C.-Y."/>
            <person name="Oh H.-M."/>
        </authorList>
    </citation>
    <scope>NUCLEOTIDE SEQUENCE</scope>
    <source>
        <strain evidence="3">DH6</strain>
    </source>
</reference>
<evidence type="ECO:0000313" key="3">
    <source>
        <dbReference type="EMBL" id="MBG9375184.1"/>
    </source>
</evidence>
<name>A0A931E4V1_9BACT</name>
<gene>
    <name evidence="3" type="ORF">I5907_03010</name>
</gene>
<accession>A0A931E4V1</accession>
<protein>
    <submittedName>
        <fullName evidence="3">Uncharacterized protein</fullName>
    </submittedName>
</protein>
<feature type="coiled-coil region" evidence="1">
    <location>
        <begin position="137"/>
        <end position="210"/>
    </location>
</feature>
<evidence type="ECO:0000256" key="2">
    <source>
        <dbReference type="SAM" id="SignalP"/>
    </source>
</evidence>
<sequence length="268" mass="30895">MRNASIYSKSLLVACLLITVIGALAWQTDDKKKNKGSANKIQRDTIIPRRYDYDSNEFRIKDLDIALDNLDIGLKELNDGLKDLHIDIAKTVKEAMASIDLDKISRDVEIGLSKVDFQEIEKEVERELKNINLGEIKIEVQKSLKEAQNEIKKIDKQKLQNEMKELQITLNKNELKADIDKAMQDARKEIEKAKQEIKDLKSFTSALENDGLIDRKKGYTVEWTKDGDLIINGKLQPKEVADKYRRFYKKDGYKIKIRPDDDLEIDGL</sequence>
<keyword evidence="4" id="KW-1185">Reference proteome</keyword>